<dbReference type="EMBL" id="CP010537">
    <property type="protein sequence ID" value="AJG24999.1"/>
    <property type="molecule type" value="Genomic_DNA"/>
</dbReference>
<accession>A0A0C4YSU0</accession>
<dbReference type="Proteomes" id="UP000031843">
    <property type="component" value="Chromosome secondary"/>
</dbReference>
<organism evidence="1 2">
    <name type="scientific">Cupriavidus basilensis</name>
    <dbReference type="NCBI Taxonomy" id="68895"/>
    <lineage>
        <taxon>Bacteria</taxon>
        <taxon>Pseudomonadati</taxon>
        <taxon>Pseudomonadota</taxon>
        <taxon>Betaproteobacteria</taxon>
        <taxon>Burkholderiales</taxon>
        <taxon>Burkholderiaceae</taxon>
        <taxon>Cupriavidus</taxon>
    </lineage>
</organism>
<sequence>MFKGPELNGDAVLLPNPSKFKGIFPTGLIVQVNRSCHL</sequence>
<proteinExistence type="predicted"/>
<evidence type="ECO:0000313" key="2">
    <source>
        <dbReference type="Proteomes" id="UP000031843"/>
    </source>
</evidence>
<keyword evidence="2" id="KW-1185">Reference proteome</keyword>
<protein>
    <submittedName>
        <fullName evidence="1">Uncharacterized protein</fullName>
    </submittedName>
</protein>
<dbReference type="KEGG" id="cbw:RR42_s3423"/>
<gene>
    <name evidence="1" type="ORF">RR42_s3423</name>
</gene>
<evidence type="ECO:0000313" key="1">
    <source>
        <dbReference type="EMBL" id="AJG24999.1"/>
    </source>
</evidence>
<name>A0A0C4YSU0_9BURK</name>
<dbReference type="AlphaFoldDB" id="A0A0C4YSU0"/>
<reference evidence="1 2" key="1">
    <citation type="journal article" date="2015" name="Genome Announc.">
        <title>Complete Genome Sequence of Cupriavidus basilensis 4G11, Isolated from the Oak Ridge Field Research Center Site.</title>
        <authorList>
            <person name="Ray J."/>
            <person name="Waters R.J."/>
            <person name="Skerker J.M."/>
            <person name="Kuehl J.V."/>
            <person name="Price M.N."/>
            <person name="Huang J."/>
            <person name="Chakraborty R."/>
            <person name="Arkin A.P."/>
            <person name="Deutschbauer A."/>
        </authorList>
    </citation>
    <scope>NUCLEOTIDE SEQUENCE [LARGE SCALE GENOMIC DNA]</scope>
    <source>
        <strain evidence="1">4G11</strain>
    </source>
</reference>